<dbReference type="PANTHER" id="PTHR30332">
    <property type="entry name" value="PROBABLE GENERAL SECRETION PATHWAY PROTEIN D"/>
    <property type="match status" value="1"/>
</dbReference>
<dbReference type="InterPro" id="IPR004846">
    <property type="entry name" value="T2SS/T3SS_dom"/>
</dbReference>
<dbReference type="PRINTS" id="PR01032">
    <property type="entry name" value="PHAGEIV"/>
</dbReference>
<dbReference type="Pfam" id="PF03958">
    <property type="entry name" value="Secretin_N"/>
    <property type="match status" value="3"/>
</dbReference>
<evidence type="ECO:0000259" key="14">
    <source>
        <dbReference type="Pfam" id="PF21305"/>
    </source>
</evidence>
<protein>
    <submittedName>
        <fullName evidence="15">Proteinral secretion pathway protein D</fullName>
    </submittedName>
</protein>
<name>A0A3M3V9J1_PSESG</name>
<dbReference type="Pfam" id="PF00263">
    <property type="entry name" value="Secretin"/>
    <property type="match status" value="1"/>
</dbReference>
<keyword evidence="8" id="KW-0472">Membrane</keyword>
<feature type="compositionally biased region" description="Polar residues" evidence="11">
    <location>
        <begin position="436"/>
        <end position="449"/>
    </location>
</feature>
<dbReference type="AlphaFoldDB" id="A0A3M3V9J1"/>
<dbReference type="EMBL" id="RBPT01000331">
    <property type="protein sequence ID" value="RMO42195.1"/>
    <property type="molecule type" value="Genomic_DNA"/>
</dbReference>
<feature type="compositionally biased region" description="Polar residues" evidence="11">
    <location>
        <begin position="131"/>
        <end position="140"/>
    </location>
</feature>
<evidence type="ECO:0000256" key="3">
    <source>
        <dbReference type="ARBA" id="ARBA00022448"/>
    </source>
</evidence>
<feature type="domain" description="NolW-like" evidence="13">
    <location>
        <begin position="320"/>
        <end position="388"/>
    </location>
</feature>
<dbReference type="PRINTS" id="PR00811">
    <property type="entry name" value="BCTERIALGSPD"/>
</dbReference>
<dbReference type="NCBIfam" id="TIGR02517">
    <property type="entry name" value="type_II_gspD"/>
    <property type="match status" value="1"/>
</dbReference>
<feature type="domain" description="GspD-like N0" evidence="14">
    <location>
        <begin position="162"/>
        <end position="229"/>
    </location>
</feature>
<feature type="domain" description="NolW-like" evidence="13">
    <location>
        <begin position="394"/>
        <end position="524"/>
    </location>
</feature>
<evidence type="ECO:0000256" key="1">
    <source>
        <dbReference type="ARBA" id="ARBA00004442"/>
    </source>
</evidence>
<feature type="compositionally biased region" description="Polar residues" evidence="11">
    <location>
        <begin position="461"/>
        <end position="473"/>
    </location>
</feature>
<feature type="region of interest" description="Disordered" evidence="11">
    <location>
        <begin position="116"/>
        <end position="150"/>
    </location>
</feature>
<evidence type="ECO:0000313" key="15">
    <source>
        <dbReference type="EMBL" id="RMO42195.1"/>
    </source>
</evidence>
<dbReference type="InterPro" id="IPR013356">
    <property type="entry name" value="T2SS_GspD"/>
</dbReference>
<evidence type="ECO:0000256" key="6">
    <source>
        <dbReference type="ARBA" id="ARBA00022729"/>
    </source>
</evidence>
<evidence type="ECO:0000256" key="2">
    <source>
        <dbReference type="ARBA" id="ARBA00006980"/>
    </source>
</evidence>
<feature type="domain" description="Type II/III secretion system secretin-like" evidence="12">
    <location>
        <begin position="608"/>
        <end position="774"/>
    </location>
</feature>
<evidence type="ECO:0000259" key="12">
    <source>
        <dbReference type="Pfam" id="PF00263"/>
    </source>
</evidence>
<evidence type="ECO:0000259" key="13">
    <source>
        <dbReference type="Pfam" id="PF03958"/>
    </source>
</evidence>
<evidence type="ECO:0000256" key="10">
    <source>
        <dbReference type="RuleBase" id="RU004004"/>
    </source>
</evidence>
<organism evidence="15 16">
    <name type="scientific">Pseudomonas savastanoi pv. glycinea</name>
    <name type="common">Pseudomonas syringae pv. glycinea</name>
    <dbReference type="NCBI Taxonomy" id="318"/>
    <lineage>
        <taxon>Bacteria</taxon>
        <taxon>Pseudomonadati</taxon>
        <taxon>Pseudomonadota</taxon>
        <taxon>Gammaproteobacteria</taxon>
        <taxon>Pseudomonadales</taxon>
        <taxon>Pseudomonadaceae</taxon>
        <taxon>Pseudomonas</taxon>
    </lineage>
</organism>
<dbReference type="Proteomes" id="UP000280599">
    <property type="component" value="Unassembled WGS sequence"/>
</dbReference>
<keyword evidence="4" id="KW-1134">Transmembrane beta strand</keyword>
<dbReference type="InterPro" id="IPR049371">
    <property type="entry name" value="GspD-like_N0"/>
</dbReference>
<feature type="region of interest" description="Disordered" evidence="11">
    <location>
        <begin position="416"/>
        <end position="473"/>
    </location>
</feature>
<evidence type="ECO:0000256" key="8">
    <source>
        <dbReference type="ARBA" id="ARBA00023136"/>
    </source>
</evidence>
<keyword evidence="9" id="KW-0998">Cell outer membrane</keyword>
<keyword evidence="3 10" id="KW-0813">Transport</keyword>
<sequence>MATGVRSRASRRSDRLAAGAAATVFVTHQGRQPATCRRRRSGPDRSSVRGCSHGSGAERKGSLMKWYAFTCTLPCRRVAPFFLLALSACSTTSPAPPGLVESELGQPLARTLPVRDAHDRQRAQPGGASGQKHTLSNTARGHTPARRTGAAHGALGDQLIQLNFVEADIQSVVRALSRSTGQQFLLDPKVTGTLTLVSEGSVPASQAYEMLMAALRMQGFSVVDVGGVAHVVPEADARLLGGPVYSADKPSGNGMLTRTFRLQYENAVNLIPVLRPIVSPNNPINAYPGNNTIVVTDYADNLVRVAQIIDGIDTPSAIDTDVVTVHNDIAVDIASMVSELLDTRGGDATQKISVIGDPRSNAIIIRAGSPERTELARNLIYKLDNAQSNPSNLHVVYLRNAQAGKLAQALRGLLTGESDSGASDTTRAMLSGMGSTGNKNDVQGNSSAGPVSGTVAGSGYGQSSASPSVATAGSQQAEQNTAFSAAGVTIQADATTNTLLISAPEPLYRNLREVIDQLDQRRAQVVIESLIVEVSEDDANQFGVQWQTGNLNGSGGFGGVNLGGSGLNTGGSTSIDVLPTGLNVGVVRGAVTIPGIGEVLDLKVLARALKSKGGSNVLSTPNLLTLDNEAASIFVGQTIPFVTGSYVTGGGGTSNNPFQTVQREEVGLKLNVRPQISEGGTVKLDIYQEVSNVDQRASLASGTVTNKRAIDTSILLDDGQIMVLGGLLQDGYNQSDEAVPWLSRIPLLGVLFRNEARSTSKTNLMVFLRPYIIRDSGTGRNITLNRYEFMRRAQGNLRPERNWMLPDMQAPQLPSAAKAIPDLQPAAGQMPRAVIRAVPVP</sequence>
<dbReference type="InterPro" id="IPR050810">
    <property type="entry name" value="Bact_Secretion_Sys_Channel"/>
</dbReference>
<evidence type="ECO:0000256" key="11">
    <source>
        <dbReference type="SAM" id="MobiDB-lite"/>
    </source>
</evidence>
<dbReference type="Pfam" id="PF21305">
    <property type="entry name" value="type_II_gspD_N0"/>
    <property type="match status" value="1"/>
</dbReference>
<comment type="similarity">
    <text evidence="2">Belongs to the bacterial secretin family. GSP D subfamily.</text>
</comment>
<dbReference type="InterPro" id="IPR005644">
    <property type="entry name" value="NolW-like"/>
</dbReference>
<dbReference type="GO" id="GO:0015628">
    <property type="term" value="P:protein secretion by the type II secretion system"/>
    <property type="evidence" value="ECO:0007669"/>
    <property type="project" value="InterPro"/>
</dbReference>
<evidence type="ECO:0000256" key="4">
    <source>
        <dbReference type="ARBA" id="ARBA00022452"/>
    </source>
</evidence>
<keyword evidence="7" id="KW-0653">Protein transport</keyword>
<dbReference type="InterPro" id="IPR001775">
    <property type="entry name" value="GspD/PilQ"/>
</dbReference>
<dbReference type="InterPro" id="IPR038591">
    <property type="entry name" value="NolW-like_sf"/>
</dbReference>
<evidence type="ECO:0000256" key="7">
    <source>
        <dbReference type="ARBA" id="ARBA00022927"/>
    </source>
</evidence>
<comment type="subcellular location">
    <subcellularLocation>
        <location evidence="1 10">Cell outer membrane</location>
    </subcellularLocation>
</comment>
<keyword evidence="5" id="KW-0812">Transmembrane</keyword>
<evidence type="ECO:0000256" key="9">
    <source>
        <dbReference type="ARBA" id="ARBA00023237"/>
    </source>
</evidence>
<feature type="compositionally biased region" description="Polar residues" evidence="11">
    <location>
        <begin position="417"/>
        <end position="428"/>
    </location>
</feature>
<proteinExistence type="inferred from homology"/>
<dbReference type="Gene3D" id="3.30.1370.120">
    <property type="match status" value="3"/>
</dbReference>
<comment type="caution">
    <text evidence="15">The sequence shown here is derived from an EMBL/GenBank/DDBJ whole genome shotgun (WGS) entry which is preliminary data.</text>
</comment>
<accession>A0A3M3V9J1</accession>
<gene>
    <name evidence="15" type="ORF">ALQ41_04985</name>
</gene>
<dbReference type="GO" id="GO:0015627">
    <property type="term" value="C:type II protein secretion system complex"/>
    <property type="evidence" value="ECO:0007669"/>
    <property type="project" value="InterPro"/>
</dbReference>
<reference evidence="15 16" key="1">
    <citation type="submission" date="2018-08" db="EMBL/GenBank/DDBJ databases">
        <title>Recombination of ecologically and evolutionarily significant loci maintains genetic cohesion in the Pseudomonas syringae species complex.</title>
        <authorList>
            <person name="Dillon M."/>
            <person name="Thakur S."/>
            <person name="Almeida R.N.D."/>
            <person name="Weir B.S."/>
            <person name="Guttman D.S."/>
        </authorList>
    </citation>
    <scope>NUCLEOTIDE SEQUENCE [LARGE SCALE GENOMIC DNA]</scope>
    <source>
        <strain evidence="15 16">ICMP 867</strain>
    </source>
</reference>
<evidence type="ECO:0000313" key="16">
    <source>
        <dbReference type="Proteomes" id="UP000280599"/>
    </source>
</evidence>
<feature type="domain" description="NolW-like" evidence="13">
    <location>
        <begin position="257"/>
        <end position="317"/>
    </location>
</feature>
<feature type="region of interest" description="Disordered" evidence="11">
    <location>
        <begin position="29"/>
        <end position="58"/>
    </location>
</feature>
<keyword evidence="6" id="KW-0732">Signal</keyword>
<dbReference type="PANTHER" id="PTHR30332:SF24">
    <property type="entry name" value="SECRETIN GSPD-RELATED"/>
    <property type="match status" value="1"/>
</dbReference>
<dbReference type="GO" id="GO:0009279">
    <property type="term" value="C:cell outer membrane"/>
    <property type="evidence" value="ECO:0007669"/>
    <property type="project" value="UniProtKB-SubCell"/>
</dbReference>
<evidence type="ECO:0000256" key="5">
    <source>
        <dbReference type="ARBA" id="ARBA00022692"/>
    </source>
</evidence>